<dbReference type="EMBL" id="FQZD01000025">
    <property type="protein sequence ID" value="SHJ53593.1"/>
    <property type="molecule type" value="Genomic_DNA"/>
</dbReference>
<feature type="domain" description="NodB homology" evidence="3">
    <location>
        <begin position="79"/>
        <end position="269"/>
    </location>
</feature>
<keyword evidence="5" id="KW-1185">Reference proteome</keyword>
<dbReference type="GO" id="GO:0005975">
    <property type="term" value="P:carbohydrate metabolic process"/>
    <property type="evidence" value="ECO:0007669"/>
    <property type="project" value="InterPro"/>
</dbReference>
<organism evidence="4 5">
    <name type="scientific">Propionispora hippei DSM 15287</name>
    <dbReference type="NCBI Taxonomy" id="1123003"/>
    <lineage>
        <taxon>Bacteria</taxon>
        <taxon>Bacillati</taxon>
        <taxon>Bacillota</taxon>
        <taxon>Negativicutes</taxon>
        <taxon>Selenomonadales</taxon>
        <taxon>Sporomusaceae</taxon>
        <taxon>Propionispora</taxon>
    </lineage>
</organism>
<reference evidence="4 5" key="1">
    <citation type="submission" date="2016-11" db="EMBL/GenBank/DDBJ databases">
        <authorList>
            <person name="Varghese N."/>
            <person name="Submissions S."/>
        </authorList>
    </citation>
    <scope>NUCLEOTIDE SEQUENCE [LARGE SCALE GENOMIC DNA]</scope>
    <source>
        <strain evidence="4 5">DSM 15287</strain>
    </source>
</reference>
<accession>A0A1M6K3N3</accession>
<dbReference type="GO" id="GO:0005576">
    <property type="term" value="C:extracellular region"/>
    <property type="evidence" value="ECO:0007669"/>
    <property type="project" value="UniProtKB-SubCell"/>
</dbReference>
<gene>
    <name evidence="4" type="ORF">SAMN02745170_02764</name>
</gene>
<dbReference type="CDD" id="cd10918">
    <property type="entry name" value="CE4_NodB_like_5s_6s"/>
    <property type="match status" value="1"/>
</dbReference>
<proteinExistence type="predicted"/>
<evidence type="ECO:0000313" key="4">
    <source>
        <dbReference type="EMBL" id="SHJ53593.1"/>
    </source>
</evidence>
<dbReference type="InterPro" id="IPR011330">
    <property type="entry name" value="Glyco_hydro/deAcase_b/a-brl"/>
</dbReference>
<evidence type="ECO:0000259" key="3">
    <source>
        <dbReference type="PROSITE" id="PS51677"/>
    </source>
</evidence>
<dbReference type="Pfam" id="PF01522">
    <property type="entry name" value="Polysacc_deac_1"/>
    <property type="match status" value="1"/>
</dbReference>
<sequence>MFIALLIMVTLMIVFFIKFQHRIPILMYHRIATVPGDRNSLPPEKFKEQLDYLKKHGYHTITLNDLYNHVTLQVPLPPKPVILTFDDGYEDNFSCALPLLKERDMKATVFPIVHWVGMENKWENFNKQLTQTMNWDHLKQWHAAGMEIGSHTLEHPFLTQCDEVRLEQELRHSKMILQEKLGAAIDFLCYPYGFFDNRATEIAKQCGYRGALAIFANAPLWNHDMYALPRIPISSRQPSWEFALKVSRFHILFIMLRKIERGAKWLRWK</sequence>
<evidence type="ECO:0000256" key="1">
    <source>
        <dbReference type="ARBA" id="ARBA00004613"/>
    </source>
</evidence>
<keyword evidence="2" id="KW-0732">Signal</keyword>
<dbReference type="GO" id="GO:0016810">
    <property type="term" value="F:hydrolase activity, acting on carbon-nitrogen (but not peptide) bonds"/>
    <property type="evidence" value="ECO:0007669"/>
    <property type="project" value="InterPro"/>
</dbReference>
<dbReference type="Proteomes" id="UP000322917">
    <property type="component" value="Unassembled WGS sequence"/>
</dbReference>
<dbReference type="SUPFAM" id="SSF88713">
    <property type="entry name" value="Glycoside hydrolase/deacetylase"/>
    <property type="match status" value="1"/>
</dbReference>
<dbReference type="Gene3D" id="3.20.20.370">
    <property type="entry name" value="Glycoside hydrolase/deacetylase"/>
    <property type="match status" value="1"/>
</dbReference>
<evidence type="ECO:0000313" key="5">
    <source>
        <dbReference type="Proteomes" id="UP000322917"/>
    </source>
</evidence>
<dbReference type="PANTHER" id="PTHR34216:SF3">
    <property type="entry name" value="POLY-BETA-1,6-N-ACETYL-D-GLUCOSAMINE N-DEACETYLASE"/>
    <property type="match status" value="1"/>
</dbReference>
<dbReference type="PROSITE" id="PS51677">
    <property type="entry name" value="NODB"/>
    <property type="match status" value="1"/>
</dbReference>
<dbReference type="RefSeq" id="WP_149735441.1">
    <property type="nucleotide sequence ID" value="NZ_FQZD01000025.1"/>
</dbReference>
<dbReference type="PANTHER" id="PTHR34216">
    <property type="match status" value="1"/>
</dbReference>
<evidence type="ECO:0000256" key="2">
    <source>
        <dbReference type="ARBA" id="ARBA00022729"/>
    </source>
</evidence>
<comment type="subcellular location">
    <subcellularLocation>
        <location evidence="1">Secreted</location>
    </subcellularLocation>
</comment>
<dbReference type="OrthoDB" id="9778320at2"/>
<dbReference type="InterPro" id="IPR002509">
    <property type="entry name" value="NODB_dom"/>
</dbReference>
<name>A0A1M6K3N3_9FIRM</name>
<dbReference type="InterPro" id="IPR051398">
    <property type="entry name" value="Polysacch_Deacetylase"/>
</dbReference>
<protein>
    <submittedName>
        <fullName evidence="4">Peptidoglycan/xylan/chitin deacetylase, PgdA/CDA1 family</fullName>
    </submittedName>
</protein>
<dbReference type="AlphaFoldDB" id="A0A1M6K3N3"/>